<evidence type="ECO:0000256" key="1">
    <source>
        <dbReference type="SAM" id="MobiDB-lite"/>
    </source>
</evidence>
<dbReference type="Proteomes" id="UP000186817">
    <property type="component" value="Unassembled WGS sequence"/>
</dbReference>
<organism evidence="3 4">
    <name type="scientific">Symbiodinium microadriaticum</name>
    <name type="common">Dinoflagellate</name>
    <name type="synonym">Zooxanthella microadriatica</name>
    <dbReference type="NCBI Taxonomy" id="2951"/>
    <lineage>
        <taxon>Eukaryota</taxon>
        <taxon>Sar</taxon>
        <taxon>Alveolata</taxon>
        <taxon>Dinophyceae</taxon>
        <taxon>Suessiales</taxon>
        <taxon>Symbiodiniaceae</taxon>
        <taxon>Symbiodinium</taxon>
    </lineage>
</organism>
<feature type="compositionally biased region" description="Polar residues" evidence="1">
    <location>
        <begin position="469"/>
        <end position="478"/>
    </location>
</feature>
<evidence type="ECO:0000313" key="4">
    <source>
        <dbReference type="Proteomes" id="UP000186817"/>
    </source>
</evidence>
<reference evidence="3 4" key="1">
    <citation type="submission" date="2016-02" db="EMBL/GenBank/DDBJ databases">
        <title>Genome analysis of coral dinoflagellate symbionts highlights evolutionary adaptations to a symbiotic lifestyle.</title>
        <authorList>
            <person name="Aranda M."/>
            <person name="Li Y."/>
            <person name="Liew Y.J."/>
            <person name="Baumgarten S."/>
            <person name="Simakov O."/>
            <person name="Wilson M."/>
            <person name="Piel J."/>
            <person name="Ashoor H."/>
            <person name="Bougouffa S."/>
            <person name="Bajic V.B."/>
            <person name="Ryu T."/>
            <person name="Ravasi T."/>
            <person name="Bayer T."/>
            <person name="Micklem G."/>
            <person name="Kim H."/>
            <person name="Bhak J."/>
            <person name="Lajeunesse T.C."/>
            <person name="Voolstra C.R."/>
        </authorList>
    </citation>
    <scope>NUCLEOTIDE SEQUENCE [LARGE SCALE GENOMIC DNA]</scope>
    <source>
        <strain evidence="3 4">CCMP2467</strain>
    </source>
</reference>
<feature type="transmembrane region" description="Helical" evidence="2">
    <location>
        <begin position="20"/>
        <end position="44"/>
    </location>
</feature>
<keyword evidence="2" id="KW-0472">Membrane</keyword>
<accession>A0A1Q9EQG7</accession>
<name>A0A1Q9EQG7_SYMMI</name>
<comment type="caution">
    <text evidence="3">The sequence shown here is derived from an EMBL/GenBank/DDBJ whole genome shotgun (WGS) entry which is preliminary data.</text>
</comment>
<keyword evidence="2" id="KW-0812">Transmembrane</keyword>
<protein>
    <submittedName>
        <fullName evidence="3">Uncharacterized protein</fullName>
    </submittedName>
</protein>
<proteinExistence type="predicted"/>
<dbReference type="OrthoDB" id="438875at2759"/>
<keyword evidence="4" id="KW-1185">Reference proteome</keyword>
<keyword evidence="2" id="KW-1133">Transmembrane helix</keyword>
<gene>
    <name evidence="3" type="ORF">AK812_SmicGene6643</name>
</gene>
<dbReference type="AlphaFoldDB" id="A0A1Q9EQG7"/>
<evidence type="ECO:0000256" key="2">
    <source>
        <dbReference type="SAM" id="Phobius"/>
    </source>
</evidence>
<evidence type="ECO:0000313" key="3">
    <source>
        <dbReference type="EMBL" id="OLQ09686.1"/>
    </source>
</evidence>
<dbReference type="EMBL" id="LSRX01000092">
    <property type="protein sequence ID" value="OLQ09686.1"/>
    <property type="molecule type" value="Genomic_DNA"/>
</dbReference>
<sequence>MSVTLYRTPQSDMGDETTWGAGTVTFFCLLVPLVFAMGGCTLCINRIRLKWSSQHETSQKLEGVIKALQQLQVLLHAENSLTRDTLRESMEQGFLDMAQRVQAVMNKVMTTYEAIGQINQLVLLLKDRMEVYESELNKMLTEFGNSSASGMTKEVKAALQRVTQELGDRIQKDTGGFVMDCQKTLQLALVPIKGAQEKFTATINERFTEVLTEVTNVPYKVAKESKDIQAQVRWAQQTVDRVQSATDHLPDRLGFLRGMLEKVEETLDTITRKLTPADEEVKADSPPGSGAGQREEQGGGQWAQGTPTCYGPKASPTMLNLDASLPMQMVRQNSVLTPVTLAERPIESLPSTEPLPFELRLAVWGDAGSTQASGKMTLDNGTELFEETARKQNRVVDFPKGSLHMFHPAFPGEENQREVLEFLALRARRGTPSRKAKTDEHSDDNTQVRGVIDLEAEPGNFHEKMGAGPSSSLRTKSGSDPPGRAARFLDPDDPHLLAHRIANLAIVKNVTWSYVAFSPQGNQQSLSRDVFQVEAPALDLAARLSGPETANDLLPYTAVPHDDLRTEEPLTFEVVHGKDLLGTQVKALIDEVLVGI</sequence>
<feature type="region of interest" description="Disordered" evidence="1">
    <location>
        <begin position="271"/>
        <end position="313"/>
    </location>
</feature>
<feature type="region of interest" description="Disordered" evidence="1">
    <location>
        <begin position="430"/>
        <end position="486"/>
    </location>
</feature>
<feature type="compositionally biased region" description="Basic and acidic residues" evidence="1">
    <location>
        <begin position="436"/>
        <end position="446"/>
    </location>
</feature>